<evidence type="ECO:0000313" key="8">
    <source>
        <dbReference type="Proteomes" id="UP000326837"/>
    </source>
</evidence>
<keyword evidence="8" id="KW-1185">Reference proteome</keyword>
<gene>
    <name evidence="7" type="ORF">PLANPX_3153</name>
</gene>
<keyword evidence="5" id="KW-0560">Oxidoreductase</keyword>
<evidence type="ECO:0000256" key="4">
    <source>
        <dbReference type="ARBA" id="ARBA00022857"/>
    </source>
</evidence>
<dbReference type="KEGG" id="lpav:PLANPX_3153"/>
<proteinExistence type="predicted"/>
<dbReference type="RefSeq" id="WP_152099290.1">
    <property type="nucleotide sequence ID" value="NZ_AP021861.1"/>
</dbReference>
<dbReference type="CDD" id="cd02932">
    <property type="entry name" value="OYE_YqiM_FMN"/>
    <property type="match status" value="1"/>
</dbReference>
<evidence type="ECO:0000256" key="5">
    <source>
        <dbReference type="ARBA" id="ARBA00023002"/>
    </source>
</evidence>
<evidence type="ECO:0000256" key="2">
    <source>
        <dbReference type="ARBA" id="ARBA00022630"/>
    </source>
</evidence>
<keyword evidence="2" id="KW-0285">Flavoprotein</keyword>
<organism evidence="7 8">
    <name type="scientific">Lacipirellula parvula</name>
    <dbReference type="NCBI Taxonomy" id="2650471"/>
    <lineage>
        <taxon>Bacteria</taxon>
        <taxon>Pseudomonadati</taxon>
        <taxon>Planctomycetota</taxon>
        <taxon>Planctomycetia</taxon>
        <taxon>Pirellulales</taxon>
        <taxon>Lacipirellulaceae</taxon>
        <taxon>Lacipirellula</taxon>
    </lineage>
</organism>
<comment type="cofactor">
    <cofactor evidence="1">
        <name>FMN</name>
        <dbReference type="ChEBI" id="CHEBI:58210"/>
    </cofactor>
</comment>
<dbReference type="GO" id="GO:0010181">
    <property type="term" value="F:FMN binding"/>
    <property type="evidence" value="ECO:0007669"/>
    <property type="project" value="InterPro"/>
</dbReference>
<evidence type="ECO:0000259" key="6">
    <source>
        <dbReference type="Pfam" id="PF00724"/>
    </source>
</evidence>
<name>A0A5K7XF83_9BACT</name>
<reference evidence="8" key="1">
    <citation type="submission" date="2019-10" db="EMBL/GenBank/DDBJ databases">
        <title>Lacipirellula parvula gen. nov., sp. nov., representing a lineage of planctomycetes widespread in freshwater anoxic habitats, and description of the family Lacipirellulaceae.</title>
        <authorList>
            <person name="Dedysh S.N."/>
            <person name="Kulichevskaya I.S."/>
            <person name="Beletsky A.V."/>
            <person name="Rakitin A.L."/>
            <person name="Mardanov A.V."/>
            <person name="Ivanova A.A."/>
            <person name="Saltykova V.X."/>
            <person name="Rijpstra W.I.C."/>
            <person name="Sinninghe Damste J.S."/>
            <person name="Ravin N.V."/>
        </authorList>
    </citation>
    <scope>NUCLEOTIDE SEQUENCE [LARGE SCALE GENOMIC DNA]</scope>
    <source>
        <strain evidence="8">PX69</strain>
    </source>
</reference>
<evidence type="ECO:0000256" key="3">
    <source>
        <dbReference type="ARBA" id="ARBA00022643"/>
    </source>
</evidence>
<dbReference type="GO" id="GO:0050661">
    <property type="term" value="F:NADP binding"/>
    <property type="evidence" value="ECO:0007669"/>
    <property type="project" value="InterPro"/>
</dbReference>
<sequence>MAGIFETFQLKGVTLRNRTVVSPMCQYMAHDGEMNDWHRVHYPSFARGGAGLVIVEATAVSPEGRITWADSGLWNDRQAELFAPIVSSVKQWGAAAGIQIAHAGRKAATNRPWEGDDQIPLGEPNSWEAIAPSALAFGGPGMMRAPREMTLEDIARVQADTVATAVRARDVGFDWLQLHMAHGYLAQNFFSPISNHRTDRYGGSAENRARYLLETFTAVRKVWPEDRPLQVRLGVVEFHGDDEAMLGESIALLQQMKREGLDSVDVSIGFNTPEAKIPWGANFMGDVAARVRRATGLPTTTSWYVSDPKEADALVREEKIDLVTLGRPFLANPHWPYRAAKELGVENAAWSTLPAAYAHWLARYR</sequence>
<dbReference type="SUPFAM" id="SSF51395">
    <property type="entry name" value="FMN-linked oxidoreductases"/>
    <property type="match status" value="1"/>
</dbReference>
<accession>A0A5K7XF83</accession>
<feature type="domain" description="NADH:flavin oxidoreductase/NADH oxidase N-terminal" evidence="6">
    <location>
        <begin position="4"/>
        <end position="343"/>
    </location>
</feature>
<dbReference type="Gene3D" id="3.20.20.70">
    <property type="entry name" value="Aldolase class I"/>
    <property type="match status" value="1"/>
</dbReference>
<dbReference type="Pfam" id="PF00724">
    <property type="entry name" value="Oxidored_FMN"/>
    <property type="match status" value="1"/>
</dbReference>
<keyword evidence="4" id="KW-0521">NADP</keyword>
<keyword evidence="3" id="KW-0288">FMN</keyword>
<dbReference type="PANTHER" id="PTHR43303:SF4">
    <property type="entry name" value="NADPH DEHYDROGENASE C23G7.10C-RELATED"/>
    <property type="match status" value="1"/>
</dbReference>
<dbReference type="InterPro" id="IPR044152">
    <property type="entry name" value="YqjM-like"/>
</dbReference>
<dbReference type="InterPro" id="IPR013785">
    <property type="entry name" value="Aldolase_TIM"/>
</dbReference>
<dbReference type="AlphaFoldDB" id="A0A5K7XF83"/>
<evidence type="ECO:0000313" key="7">
    <source>
        <dbReference type="EMBL" id="BBO33541.1"/>
    </source>
</evidence>
<protein>
    <submittedName>
        <fullName evidence="7">NADH:flavin oxidoreductase</fullName>
    </submittedName>
</protein>
<dbReference type="PANTHER" id="PTHR43303">
    <property type="entry name" value="NADPH DEHYDROGENASE C23G7.10C-RELATED"/>
    <property type="match status" value="1"/>
</dbReference>
<dbReference type="InterPro" id="IPR001155">
    <property type="entry name" value="OxRdtase_FMN_N"/>
</dbReference>
<dbReference type="GO" id="GO:0003959">
    <property type="term" value="F:NADPH dehydrogenase activity"/>
    <property type="evidence" value="ECO:0007669"/>
    <property type="project" value="InterPro"/>
</dbReference>
<evidence type="ECO:0000256" key="1">
    <source>
        <dbReference type="ARBA" id="ARBA00001917"/>
    </source>
</evidence>
<dbReference type="Proteomes" id="UP000326837">
    <property type="component" value="Chromosome"/>
</dbReference>
<dbReference type="EMBL" id="AP021861">
    <property type="protein sequence ID" value="BBO33541.1"/>
    <property type="molecule type" value="Genomic_DNA"/>
</dbReference>